<proteinExistence type="predicted"/>
<dbReference type="InParanoid" id="A0A7M7KRQ5"/>
<feature type="region of interest" description="Disordered" evidence="1">
    <location>
        <begin position="577"/>
        <end position="611"/>
    </location>
</feature>
<dbReference type="AlphaFoldDB" id="A0A7M7KRQ5"/>
<dbReference type="RefSeq" id="XP_022667820.1">
    <property type="nucleotide sequence ID" value="XM_022812085.1"/>
</dbReference>
<name>A0A7M7KRQ5_VARDE</name>
<dbReference type="PANTHER" id="PTHR16057">
    <property type="entry name" value="WINS1, 2 PROTEIN"/>
    <property type="match status" value="1"/>
</dbReference>
<accession>A0A7M7KRQ5</accession>
<dbReference type="InterPro" id="IPR029415">
    <property type="entry name" value="Lines_C"/>
</dbReference>
<dbReference type="Pfam" id="PF14695">
    <property type="entry name" value="LINES_C"/>
    <property type="match status" value="1"/>
</dbReference>
<dbReference type="EnsemblMetazoa" id="XM_022812085">
    <property type="protein sequence ID" value="XP_022667820"/>
    <property type="gene ID" value="LOC111253118"/>
</dbReference>
<feature type="compositionally biased region" description="Low complexity" evidence="1">
    <location>
        <begin position="599"/>
        <end position="611"/>
    </location>
</feature>
<dbReference type="GeneID" id="111253118"/>
<evidence type="ECO:0000313" key="3">
    <source>
        <dbReference type="EnsemblMetazoa" id="XP_022667820"/>
    </source>
</evidence>
<evidence type="ECO:0000256" key="1">
    <source>
        <dbReference type="SAM" id="MobiDB-lite"/>
    </source>
</evidence>
<dbReference type="OrthoDB" id="6505908at2759"/>
<evidence type="ECO:0000313" key="4">
    <source>
        <dbReference type="Proteomes" id="UP000594260"/>
    </source>
</evidence>
<feature type="domain" description="Protein Lines C-terminal" evidence="2">
    <location>
        <begin position="487"/>
        <end position="523"/>
    </location>
</feature>
<protein>
    <recommendedName>
        <fullName evidence="2">Protein Lines C-terminal domain-containing protein</fullName>
    </recommendedName>
</protein>
<evidence type="ECO:0000259" key="2">
    <source>
        <dbReference type="Pfam" id="PF14695"/>
    </source>
</evidence>
<dbReference type="CTD" id="45325"/>
<reference evidence="3" key="1">
    <citation type="submission" date="2021-01" db="UniProtKB">
        <authorList>
            <consortium name="EnsemblMetazoa"/>
        </authorList>
    </citation>
    <scope>IDENTIFICATION</scope>
</reference>
<feature type="region of interest" description="Disordered" evidence="1">
    <location>
        <begin position="460"/>
        <end position="480"/>
    </location>
</feature>
<dbReference type="PANTHER" id="PTHR16057:SF1">
    <property type="entry name" value="PROTEIN LINES HOMOLOG 1"/>
    <property type="match status" value="1"/>
</dbReference>
<dbReference type="Proteomes" id="UP000594260">
    <property type="component" value="Unplaced"/>
</dbReference>
<organism evidence="3 4">
    <name type="scientific">Varroa destructor</name>
    <name type="common">Honeybee mite</name>
    <dbReference type="NCBI Taxonomy" id="109461"/>
    <lineage>
        <taxon>Eukaryota</taxon>
        <taxon>Metazoa</taxon>
        <taxon>Ecdysozoa</taxon>
        <taxon>Arthropoda</taxon>
        <taxon>Chelicerata</taxon>
        <taxon>Arachnida</taxon>
        <taxon>Acari</taxon>
        <taxon>Parasitiformes</taxon>
        <taxon>Mesostigmata</taxon>
        <taxon>Gamasina</taxon>
        <taxon>Dermanyssoidea</taxon>
        <taxon>Varroidae</taxon>
        <taxon>Varroa</taxon>
    </lineage>
</organism>
<dbReference type="InterPro" id="IPR024875">
    <property type="entry name" value="Protein_Lines"/>
</dbReference>
<keyword evidence="4" id="KW-1185">Reference proteome</keyword>
<dbReference type="KEGG" id="vde:111253118"/>
<sequence length="611" mass="68374">MRLPLERLPVLSAASKSCNMDTALERIRSGCLCNEEATILQAILLSVQEPSSSGPETYLQSLHLWTKLCEVVAERCLYGVPVCRAALALIKQLDAKVLLATFQRSEPIDIQYRYREYAVVRTVACQALLCEKLLKHVLDTMSRMRLCIRSGFLKVFLELLAWKRPLSESLFPSHVSQKCDGSRSGRQDYPQPGQWLGPLRSRIELVKAVHAIASDCWKILALADKGDVDDFLFTLVYMAPEQVRITPDYQVLIYLLEETDKGIVLKVLCLLDHELSGILTATTGPDFRRCAAELYSLAVNILMMCSVTDCHWQQIEDFLELQEVEDSCLLATNSLALLRRKLVLLFKAVCVSPDVALPVDKYRLNLYLDEILYLMSGQDDLLIQFLLSNLFSYLYNERELLNPHKVFLRYMGMQNFSEQELMDQLMASVEMLVYLVKYFKLVAVEWARFVATIAEVSGTKKRRVNDEPGPSTSSSATGDECDPVERVMATLIRLNLLLQRLNSSSLLPFDAEPLLKLLDSIEALYETQGDSCRLKDQSRNTSNAGQLSELLAGAKEKTKPIVPARLVLSVRTDMEVASSSSQGAPISGPSDEVVILGASQSQDSSNDSSSS</sequence>